<name>R1FT97_NANST</name>
<dbReference type="PATRIC" id="fig|1294122.7.peg.477"/>
<dbReference type="EMBL" id="APJZ01000004">
    <property type="protein sequence ID" value="EOD42335.1"/>
    <property type="molecule type" value="Genomic_DNA"/>
</dbReference>
<keyword evidence="2" id="KW-1185">Reference proteome</keyword>
<gene>
    <name evidence="1" type="ORF">Nst1_493</name>
</gene>
<dbReference type="Proteomes" id="UP000053279">
    <property type="component" value="Unassembled WGS sequence"/>
</dbReference>
<comment type="caution">
    <text evidence="1">The sequence shown here is derived from an EMBL/GenBank/DDBJ whole genome shotgun (WGS) entry which is preliminary data.</text>
</comment>
<protein>
    <submittedName>
        <fullName evidence="1">Secredted protein (TAT signal)</fullName>
    </submittedName>
</protein>
<evidence type="ECO:0000313" key="1">
    <source>
        <dbReference type="EMBL" id="EOD42335.1"/>
    </source>
</evidence>
<organism evidence="1 2">
    <name type="scientific">Nanobsidianus stetteri</name>
    <dbReference type="NCBI Taxonomy" id="1294122"/>
    <lineage>
        <taxon>Archaea</taxon>
        <taxon>Nanobdellota</taxon>
        <taxon>Candidatus Nanoarchaeia</taxon>
        <taxon>Nanoarchaeales</taxon>
        <taxon>Nanopusillaceae</taxon>
        <taxon>Candidatus Nanobsidianus</taxon>
    </lineage>
</organism>
<dbReference type="InterPro" id="IPR019546">
    <property type="entry name" value="TAT_signal_bac_arc"/>
</dbReference>
<proteinExistence type="predicted"/>
<evidence type="ECO:0000313" key="2">
    <source>
        <dbReference type="Proteomes" id="UP000053279"/>
    </source>
</evidence>
<dbReference type="AlphaFoldDB" id="R1FT97"/>
<sequence length="329" mass="36035">MGLTRRDFLKALLISGAGFLGGFVGGYLSSPKTNEIIYEGNATETVTITVTETYTSNTTVTETVTGTTTQTNTTTTTTTQPQSQPQSLEQILFGNSNKQFIPLKLTGAQIGINNAYLTVYDYLTNTKLQMKIPIKYVSNGNINIGNILSAVNAYNRQYGTNYKVYLVLGRAGLSQAILQNGEWILPDSQIPYNIVISDRDWQDVYNAFQNLLNGNAMVVMPTSNQGPYSNSLWEWINGIGSVIILYQDGQQVNSVGNDINLADYILGTPGNSNPSSGGILHVDTIANVQQIGTYQSQQGQQYPVYEINDYYGTYIVLIQSQGTSLFSNL</sequence>
<accession>R1FT97</accession>
<dbReference type="NCBIfam" id="TIGR01409">
    <property type="entry name" value="TAT_signal_seq"/>
    <property type="match status" value="1"/>
</dbReference>
<reference evidence="1 2" key="1">
    <citation type="submission" date="2013-02" db="EMBL/GenBank/DDBJ databases">
        <title>Insights into archaeal evolution and symbiosis from the genomes of a Nanoarchaeon and its crenarchaeal host from Yellowstone National Park.</title>
        <authorList>
            <person name="Podar M."/>
            <person name="Makarova K.S."/>
            <person name="Graham D.E."/>
            <person name="Wolf Y.I."/>
            <person name="Koonin E.V."/>
            <person name="Reysenbach A.-L."/>
        </authorList>
    </citation>
    <scope>NUCLEOTIDE SEQUENCE [LARGE SCALE GENOMIC DNA]</scope>
</reference>